<evidence type="ECO:0000256" key="2">
    <source>
        <dbReference type="SAM" id="SignalP"/>
    </source>
</evidence>
<name>A0ABR9QV33_9FIRM</name>
<organism evidence="3 4">
    <name type="scientific">Gallibacter intestinalis</name>
    <dbReference type="NCBI Taxonomy" id="2779356"/>
    <lineage>
        <taxon>Bacteria</taxon>
        <taxon>Bacillati</taxon>
        <taxon>Bacillota</taxon>
        <taxon>Clostridia</taxon>
        <taxon>Eubacteriales</taxon>
        <taxon>Eubacteriaceae</taxon>
        <taxon>Gallibacter</taxon>
    </lineage>
</organism>
<dbReference type="EMBL" id="JADCKA010000001">
    <property type="protein sequence ID" value="MBE5034725.1"/>
    <property type="molecule type" value="Genomic_DNA"/>
</dbReference>
<keyword evidence="4" id="KW-1185">Reference proteome</keyword>
<feature type="region of interest" description="Disordered" evidence="1">
    <location>
        <begin position="205"/>
        <end position="264"/>
    </location>
</feature>
<feature type="compositionally biased region" description="Basic and acidic residues" evidence="1">
    <location>
        <begin position="234"/>
        <end position="251"/>
    </location>
</feature>
<dbReference type="RefSeq" id="WP_226384396.1">
    <property type="nucleotide sequence ID" value="NZ_JADCKA010000001.1"/>
</dbReference>
<keyword evidence="2" id="KW-0732">Signal</keyword>
<evidence type="ECO:0000256" key="1">
    <source>
        <dbReference type="SAM" id="MobiDB-lite"/>
    </source>
</evidence>
<accession>A0ABR9QV33</accession>
<evidence type="ECO:0000313" key="3">
    <source>
        <dbReference type="EMBL" id="MBE5034725.1"/>
    </source>
</evidence>
<sequence length="286" mass="30817">MKKNLFKKVTAGILSFAMVACVGFAATNISASAAENDITASIPEFVEGQIQEFSVTFNPESEGAYMVGVTVDLMDKSTNQTIDLTKPESKNIVEVFYKEGNEWKPFVYKHFGPEGGFPYNKATSEFKAQFKQAGNYNMSLTVYQIVGADVATFGQDITVVHDTTHVAAVAASADKAGNIEYWHDQYCGKYFKDAALTEEISYEDTIVPATGETTNPDNPGDKPDKEPTTPSDKPSGEKADNNASADKDAATKEPNSPKTDDPMTLGLLFAAMGTSGAGILGLKKRK</sequence>
<evidence type="ECO:0000313" key="4">
    <source>
        <dbReference type="Proteomes" id="UP001516588"/>
    </source>
</evidence>
<dbReference type="PROSITE" id="PS51257">
    <property type="entry name" value="PROKAR_LIPOPROTEIN"/>
    <property type="match status" value="1"/>
</dbReference>
<proteinExistence type="predicted"/>
<feature type="chain" id="PRO_5045951431" description="Gram-positive cocci surface proteins LPxTG domain-containing protein" evidence="2">
    <location>
        <begin position="34"/>
        <end position="286"/>
    </location>
</feature>
<gene>
    <name evidence="3" type="ORF">INF20_00280</name>
</gene>
<protein>
    <recommendedName>
        <fullName evidence="5">Gram-positive cocci surface proteins LPxTG domain-containing protein</fullName>
    </recommendedName>
</protein>
<comment type="caution">
    <text evidence="3">The sequence shown here is derived from an EMBL/GenBank/DDBJ whole genome shotgun (WGS) entry which is preliminary data.</text>
</comment>
<feature type="signal peptide" evidence="2">
    <location>
        <begin position="1"/>
        <end position="33"/>
    </location>
</feature>
<evidence type="ECO:0008006" key="5">
    <source>
        <dbReference type="Google" id="ProtNLM"/>
    </source>
</evidence>
<dbReference type="Proteomes" id="UP001516588">
    <property type="component" value="Unassembled WGS sequence"/>
</dbReference>
<reference evidence="3 4" key="1">
    <citation type="submission" date="2020-10" db="EMBL/GenBank/DDBJ databases">
        <title>ChiBAC.</title>
        <authorList>
            <person name="Zenner C."/>
            <person name="Hitch T.C.A."/>
            <person name="Clavel T."/>
        </authorList>
    </citation>
    <scope>NUCLEOTIDE SEQUENCE [LARGE SCALE GENOMIC DNA]</scope>
    <source>
        <strain evidence="3 4">DSM 108706</strain>
    </source>
</reference>